<evidence type="ECO:0000313" key="2">
    <source>
        <dbReference type="EMBL" id="CEQ02889.1"/>
    </source>
</evidence>
<feature type="transmembrane region" description="Helical" evidence="1">
    <location>
        <begin position="41"/>
        <end position="65"/>
    </location>
</feature>
<gene>
    <name evidence="2" type="ORF">R28058_06221</name>
</gene>
<dbReference type="RefSeq" id="WP_055341440.1">
    <property type="nucleotide sequence ID" value="NZ_CEKZ01000003.1"/>
</dbReference>
<keyword evidence="1" id="KW-0472">Membrane</keyword>
<keyword evidence="1" id="KW-1133">Transmembrane helix</keyword>
<keyword evidence="1" id="KW-0812">Transmembrane</keyword>
<sequence length="125" mass="14070">MKIIDKIIKLIGRLAIVYTTIYSMILLFMLVVAGLYTNLNILSVILVGSGILRAILCIKLLFNLYKPDKNNVYIVGLFTIILMFVICIAMFNEITIEGIDFNNAILPVLIALLANWIDSSYIKNL</sequence>
<evidence type="ECO:0000256" key="1">
    <source>
        <dbReference type="SAM" id="Phobius"/>
    </source>
</evidence>
<evidence type="ECO:0000313" key="3">
    <source>
        <dbReference type="Proteomes" id="UP000049127"/>
    </source>
</evidence>
<proteinExistence type="predicted"/>
<name>A0A0C7R408_PARSO</name>
<dbReference type="EMBL" id="CEKZ01000003">
    <property type="protein sequence ID" value="CEQ02889.1"/>
    <property type="molecule type" value="Genomic_DNA"/>
</dbReference>
<protein>
    <submittedName>
        <fullName evidence="2">Uncharacterized protein</fullName>
    </submittedName>
</protein>
<feature type="transmembrane region" description="Helical" evidence="1">
    <location>
        <begin position="72"/>
        <end position="92"/>
    </location>
</feature>
<organism evidence="2 3">
    <name type="scientific">Paraclostridium sordellii</name>
    <name type="common">Clostridium sordellii</name>
    <dbReference type="NCBI Taxonomy" id="1505"/>
    <lineage>
        <taxon>Bacteria</taxon>
        <taxon>Bacillati</taxon>
        <taxon>Bacillota</taxon>
        <taxon>Clostridia</taxon>
        <taxon>Peptostreptococcales</taxon>
        <taxon>Peptostreptococcaceae</taxon>
        <taxon>Paraclostridium</taxon>
    </lineage>
</organism>
<dbReference type="AlphaFoldDB" id="A0A0C7R408"/>
<feature type="transmembrane region" description="Helical" evidence="1">
    <location>
        <begin position="12"/>
        <end position="35"/>
    </location>
</feature>
<reference evidence="3" key="1">
    <citation type="submission" date="2015-01" db="EMBL/GenBank/DDBJ databases">
        <authorList>
            <person name="Aslett M.A."/>
            <person name="De Silva N."/>
        </authorList>
    </citation>
    <scope>NUCLEOTIDE SEQUENCE [LARGE SCALE GENOMIC DNA]</scope>
    <source>
        <strain evidence="3">R28058</strain>
    </source>
</reference>
<accession>A0A0C7R408</accession>
<dbReference type="Proteomes" id="UP000049127">
    <property type="component" value="Unassembled WGS sequence"/>
</dbReference>